<name>T1BVL3_9ZZZZ</name>
<dbReference type="Pfam" id="PF09907">
    <property type="entry name" value="HigB_toxin"/>
    <property type="match status" value="1"/>
</dbReference>
<dbReference type="EMBL" id="AUZX01007996">
    <property type="protein sequence ID" value="EQD57184.1"/>
    <property type="molecule type" value="Genomic_DNA"/>
</dbReference>
<reference evidence="1" key="2">
    <citation type="journal article" date="2014" name="ISME J.">
        <title>Microbial stratification in low pH oxic and suboxic macroscopic growths along an acid mine drainage.</title>
        <authorList>
            <person name="Mendez-Garcia C."/>
            <person name="Mesa V."/>
            <person name="Sprenger R.R."/>
            <person name="Richter M."/>
            <person name="Diez M.S."/>
            <person name="Solano J."/>
            <person name="Bargiela R."/>
            <person name="Golyshina O.V."/>
            <person name="Manteca A."/>
            <person name="Ramos J.L."/>
            <person name="Gallego J.R."/>
            <person name="Llorente I."/>
            <person name="Martins Dos Santos V.A."/>
            <person name="Jensen O.N."/>
            <person name="Pelaez A.I."/>
            <person name="Sanchez J."/>
            <person name="Ferrer M."/>
        </authorList>
    </citation>
    <scope>NUCLEOTIDE SEQUENCE</scope>
</reference>
<comment type="caution">
    <text evidence="1">The sequence shown here is derived from an EMBL/GenBank/DDBJ whole genome shotgun (WGS) entry which is preliminary data.</text>
</comment>
<reference evidence="1" key="1">
    <citation type="submission" date="2013-08" db="EMBL/GenBank/DDBJ databases">
        <authorList>
            <person name="Mendez C."/>
            <person name="Richter M."/>
            <person name="Ferrer M."/>
            <person name="Sanchez J."/>
        </authorList>
    </citation>
    <scope>NUCLEOTIDE SEQUENCE</scope>
</reference>
<organism evidence="1">
    <name type="scientific">mine drainage metagenome</name>
    <dbReference type="NCBI Taxonomy" id="410659"/>
    <lineage>
        <taxon>unclassified sequences</taxon>
        <taxon>metagenomes</taxon>
        <taxon>ecological metagenomes</taxon>
    </lineage>
</organism>
<dbReference type="GO" id="GO:0003723">
    <property type="term" value="F:RNA binding"/>
    <property type="evidence" value="ECO:0007669"/>
    <property type="project" value="InterPro"/>
</dbReference>
<sequence>PDARGPLDRWFEKVENAQWDSIRDVRLLFAHADAVVVTSGRTVVVFNIGGNKYRLIAAIHYDRQRVFPLRIMTHSEYNDSSWKDVL</sequence>
<evidence type="ECO:0008006" key="2">
    <source>
        <dbReference type="Google" id="ProtNLM"/>
    </source>
</evidence>
<dbReference type="InterPro" id="IPR018669">
    <property type="entry name" value="Toxin_HigB"/>
</dbReference>
<feature type="non-terminal residue" evidence="1">
    <location>
        <position position="1"/>
    </location>
</feature>
<dbReference type="GO" id="GO:0110001">
    <property type="term" value="C:toxin-antitoxin complex"/>
    <property type="evidence" value="ECO:0007669"/>
    <property type="project" value="InterPro"/>
</dbReference>
<protein>
    <recommendedName>
        <fullName evidence="2">Type II toxin-antitoxin system HigB family toxin</fullName>
    </recommendedName>
</protein>
<proteinExistence type="predicted"/>
<accession>T1BVL3</accession>
<dbReference type="GO" id="GO:0004519">
    <property type="term" value="F:endonuclease activity"/>
    <property type="evidence" value="ECO:0007669"/>
    <property type="project" value="InterPro"/>
</dbReference>
<dbReference type="AlphaFoldDB" id="T1BVL3"/>
<evidence type="ECO:0000313" key="1">
    <source>
        <dbReference type="EMBL" id="EQD57184.1"/>
    </source>
</evidence>
<gene>
    <name evidence="1" type="ORF">B1A_11199</name>
</gene>